<dbReference type="InterPro" id="IPR028082">
    <property type="entry name" value="Peripla_BP_I"/>
</dbReference>
<dbReference type="AlphaFoldDB" id="A0A6P1M359"/>
<name>A0A6P1M359_9BACT</name>
<evidence type="ECO:0000259" key="4">
    <source>
        <dbReference type="PROSITE" id="PS50932"/>
    </source>
</evidence>
<dbReference type="Proteomes" id="UP000464954">
    <property type="component" value="Chromosome"/>
</dbReference>
<dbReference type="SUPFAM" id="SSF53822">
    <property type="entry name" value="Periplasmic binding protein-like I"/>
    <property type="match status" value="1"/>
</dbReference>
<evidence type="ECO:0000313" key="7">
    <source>
        <dbReference type="Proteomes" id="UP000464954"/>
    </source>
</evidence>
<feature type="domain" description="HTH cro/C1-type" evidence="5">
    <location>
        <begin position="7"/>
        <end position="42"/>
    </location>
</feature>
<dbReference type="PROSITE" id="PS50932">
    <property type="entry name" value="HTH_LACI_2"/>
    <property type="match status" value="1"/>
</dbReference>
<protein>
    <submittedName>
        <fullName evidence="6">LacI family DNA-binding transcriptional regulator</fullName>
    </submittedName>
</protein>
<dbReference type="InterPro" id="IPR001387">
    <property type="entry name" value="Cro/C1-type_HTH"/>
</dbReference>
<dbReference type="Pfam" id="PF13377">
    <property type="entry name" value="Peripla_BP_3"/>
    <property type="match status" value="1"/>
</dbReference>
<dbReference type="InterPro" id="IPR046335">
    <property type="entry name" value="LacI/GalR-like_sensor"/>
</dbReference>
<dbReference type="PANTHER" id="PTHR30146">
    <property type="entry name" value="LACI-RELATED TRANSCRIPTIONAL REPRESSOR"/>
    <property type="match status" value="1"/>
</dbReference>
<dbReference type="SUPFAM" id="SSF47413">
    <property type="entry name" value="lambda repressor-like DNA-binding domains"/>
    <property type="match status" value="1"/>
</dbReference>
<dbReference type="InterPro" id="IPR010982">
    <property type="entry name" value="Lambda_DNA-bd_dom_sf"/>
</dbReference>
<keyword evidence="7" id="KW-1185">Reference proteome</keyword>
<evidence type="ECO:0000259" key="5">
    <source>
        <dbReference type="PROSITE" id="PS50943"/>
    </source>
</evidence>
<reference evidence="6 7" key="1">
    <citation type="submission" date="2020-01" db="EMBL/GenBank/DDBJ databases">
        <title>Ponticoccus aerotolerans gen. nov., sp. nov., an anaerobic bacterium and proposal of Ponticoccusceae fam. nov., Ponticoccusles ord. nov. and Ponticoccuse classis nov. in the phylum Kiritimatiellaeota.</title>
        <authorList>
            <person name="Zhou L.Y."/>
            <person name="Du Z.J."/>
        </authorList>
    </citation>
    <scope>NUCLEOTIDE SEQUENCE [LARGE SCALE GENOMIC DNA]</scope>
    <source>
        <strain evidence="6 7">S-5007</strain>
    </source>
</reference>
<dbReference type="PANTHER" id="PTHR30146:SF109">
    <property type="entry name" value="HTH-TYPE TRANSCRIPTIONAL REGULATOR GALS"/>
    <property type="match status" value="1"/>
</dbReference>
<dbReference type="EMBL" id="CP047593">
    <property type="protein sequence ID" value="QHI69040.1"/>
    <property type="molecule type" value="Genomic_DNA"/>
</dbReference>
<proteinExistence type="predicted"/>
<sequence length="352" mass="38411">MAATRGKMTLDAIADMAGVSKSTVSRVLNGVPGISLKTIKKVDRVVREVGYVPKPLHNRQGVRKPSNGARRSRSVAFVQLEASNHMHGTYFARLISGVSQALSENGLNMVFVQIKKGDPFPPAIRDGKVDGLLLTGAHPDLKTLETLSNFPSVWLSSSFAAGGDVVLVGNDDVGFLAAEYLTAGHFDCLAYLNPLPAYGVYRNRCDAFERMANQRGVKNVIGLESAQETYIENIGLSGLVKLVEPLVEDLLEKKGARIGLFIPDDMITAAAYPVLRRHGFHLGKDVQVLSCGDEGAYLLGLDPIPVTIDLNPELQGRQAVEQLLWRIQNPSDKLSFQSKITPEIIERKFSYI</sequence>
<keyword evidence="2 6" id="KW-0238">DNA-binding</keyword>
<gene>
    <name evidence="6" type="ORF">GT409_06140</name>
</gene>
<organism evidence="6 7">
    <name type="scientific">Tichowtungia aerotolerans</name>
    <dbReference type="NCBI Taxonomy" id="2697043"/>
    <lineage>
        <taxon>Bacteria</taxon>
        <taxon>Pseudomonadati</taxon>
        <taxon>Kiritimatiellota</taxon>
        <taxon>Tichowtungiia</taxon>
        <taxon>Tichowtungiales</taxon>
        <taxon>Tichowtungiaceae</taxon>
        <taxon>Tichowtungia</taxon>
    </lineage>
</organism>
<dbReference type="RefSeq" id="WP_160627963.1">
    <property type="nucleotide sequence ID" value="NZ_CP047593.1"/>
</dbReference>
<evidence type="ECO:0000313" key="6">
    <source>
        <dbReference type="EMBL" id="QHI69040.1"/>
    </source>
</evidence>
<dbReference type="Pfam" id="PF00356">
    <property type="entry name" value="LacI"/>
    <property type="match status" value="1"/>
</dbReference>
<evidence type="ECO:0000256" key="1">
    <source>
        <dbReference type="ARBA" id="ARBA00023015"/>
    </source>
</evidence>
<evidence type="ECO:0000256" key="2">
    <source>
        <dbReference type="ARBA" id="ARBA00023125"/>
    </source>
</evidence>
<dbReference type="GO" id="GO:0003700">
    <property type="term" value="F:DNA-binding transcription factor activity"/>
    <property type="evidence" value="ECO:0007669"/>
    <property type="project" value="TreeGrafter"/>
</dbReference>
<dbReference type="KEGG" id="taer:GT409_06140"/>
<dbReference type="CDD" id="cd01392">
    <property type="entry name" value="HTH_LacI"/>
    <property type="match status" value="1"/>
</dbReference>
<dbReference type="Gene3D" id="1.10.260.40">
    <property type="entry name" value="lambda repressor-like DNA-binding domains"/>
    <property type="match status" value="1"/>
</dbReference>
<keyword evidence="3" id="KW-0804">Transcription</keyword>
<dbReference type="InterPro" id="IPR000843">
    <property type="entry name" value="HTH_LacI"/>
</dbReference>
<keyword evidence="1" id="KW-0805">Transcription regulation</keyword>
<dbReference type="GO" id="GO:0000976">
    <property type="term" value="F:transcription cis-regulatory region binding"/>
    <property type="evidence" value="ECO:0007669"/>
    <property type="project" value="TreeGrafter"/>
</dbReference>
<accession>A0A6P1M359</accession>
<feature type="domain" description="HTH lacI-type" evidence="4">
    <location>
        <begin position="8"/>
        <end position="74"/>
    </location>
</feature>
<dbReference type="SMART" id="SM00354">
    <property type="entry name" value="HTH_LACI"/>
    <property type="match status" value="1"/>
</dbReference>
<evidence type="ECO:0000256" key="3">
    <source>
        <dbReference type="ARBA" id="ARBA00023163"/>
    </source>
</evidence>
<dbReference type="PROSITE" id="PS50943">
    <property type="entry name" value="HTH_CROC1"/>
    <property type="match status" value="1"/>
</dbReference>
<dbReference type="Gene3D" id="3.40.50.2300">
    <property type="match status" value="2"/>
</dbReference>